<protein>
    <submittedName>
        <fullName evidence="2">Uncharacterized protein</fullName>
    </submittedName>
</protein>
<dbReference type="EMBL" id="CP015907">
    <property type="protein sequence ID" value="WOW93820.1"/>
    <property type="molecule type" value="Genomic_DNA"/>
</dbReference>
<dbReference type="AlphaFoldDB" id="A0AAJ6MIP2"/>
<sequence length="97" mass="9699">MRLAQLGQGATGSTGPSGSTGTSGQNGTNGTNGTNGQSVLNGTPQALNYQTVPMAPQSTSLPVTGGSSLDETFVEIGATMLALGASIEVLRRKMKKS</sequence>
<dbReference type="Proteomes" id="UP000192016">
    <property type="component" value="Chromosome"/>
</dbReference>
<evidence type="ECO:0000313" key="3">
    <source>
        <dbReference type="Proteomes" id="UP000192016"/>
    </source>
</evidence>
<dbReference type="RefSeq" id="WP_261341539.1">
    <property type="nucleotide sequence ID" value="NZ_CP015894.2"/>
</dbReference>
<evidence type="ECO:0000313" key="2">
    <source>
        <dbReference type="EMBL" id="WOW93820.1"/>
    </source>
</evidence>
<organism evidence="2 3">
    <name type="scientific">Lactococcus lactis subsp. cremoris</name>
    <name type="common">Streptococcus cremoris</name>
    <dbReference type="NCBI Taxonomy" id="1359"/>
    <lineage>
        <taxon>Bacteria</taxon>
        <taxon>Bacillati</taxon>
        <taxon>Bacillota</taxon>
        <taxon>Bacilli</taxon>
        <taxon>Lactobacillales</taxon>
        <taxon>Streptococcaceae</taxon>
        <taxon>Lactococcus</taxon>
    </lineage>
</organism>
<accession>A0AAJ6MIP2</accession>
<feature type="region of interest" description="Disordered" evidence="1">
    <location>
        <begin position="1"/>
        <end position="47"/>
    </location>
</feature>
<proteinExistence type="predicted"/>
<evidence type="ECO:0000256" key="1">
    <source>
        <dbReference type="SAM" id="MobiDB-lite"/>
    </source>
</evidence>
<gene>
    <name evidence="2" type="ORF">LLUC109_02805</name>
</gene>
<name>A0AAJ6MIP2_LACLC</name>
<feature type="compositionally biased region" description="Low complexity" evidence="1">
    <location>
        <begin position="7"/>
        <end position="38"/>
    </location>
</feature>
<reference evidence="2 3" key="1">
    <citation type="journal article" date="2017" name="BMC Genomics">
        <title>Comparative and functional genomics of the Lactococcus lactis taxon; insights into evolution and niche adaptation.</title>
        <authorList>
            <person name="Kelleher P."/>
            <person name="Bottacini F."/>
            <person name="Mahony J."/>
            <person name="Kilcawley K.N."/>
            <person name="van Sinderen D."/>
        </authorList>
    </citation>
    <scope>NUCLEOTIDE SEQUENCE [LARGE SCALE GENOMIC DNA]</scope>
    <source>
        <strain evidence="2 3">UC109</strain>
    </source>
</reference>